<evidence type="ECO:0000256" key="3">
    <source>
        <dbReference type="ARBA" id="ARBA00023027"/>
    </source>
</evidence>
<dbReference type="InterPro" id="IPR016163">
    <property type="entry name" value="Ald_DH_C"/>
</dbReference>
<accession>A0A9D1ECK8</accession>
<feature type="active site" evidence="5">
    <location>
        <position position="244"/>
    </location>
</feature>
<dbReference type="PANTHER" id="PTHR43570">
    <property type="entry name" value="ALDEHYDE DEHYDROGENASE"/>
    <property type="match status" value="1"/>
</dbReference>
<dbReference type="FunFam" id="3.40.309.10:FF:000003">
    <property type="entry name" value="Aldehyde dehydrogenase"/>
    <property type="match status" value="1"/>
</dbReference>
<dbReference type="InterPro" id="IPR016161">
    <property type="entry name" value="Ald_DH/histidinol_DH"/>
</dbReference>
<dbReference type="GO" id="GO:0005737">
    <property type="term" value="C:cytoplasm"/>
    <property type="evidence" value="ECO:0007669"/>
    <property type="project" value="TreeGrafter"/>
</dbReference>
<evidence type="ECO:0000259" key="8">
    <source>
        <dbReference type="Pfam" id="PF00171"/>
    </source>
</evidence>
<organism evidence="9 10">
    <name type="scientific">Candidatus Fimimorpha faecalis</name>
    <dbReference type="NCBI Taxonomy" id="2840824"/>
    <lineage>
        <taxon>Bacteria</taxon>
        <taxon>Bacillati</taxon>
        <taxon>Bacillota</taxon>
        <taxon>Clostridia</taxon>
        <taxon>Eubacteriales</taxon>
        <taxon>Candidatus Fimimorpha</taxon>
    </lineage>
</organism>
<feature type="active site" evidence="5 6">
    <location>
        <position position="210"/>
    </location>
</feature>
<dbReference type="InterPro" id="IPR016162">
    <property type="entry name" value="Ald_DH_N"/>
</dbReference>
<evidence type="ECO:0000256" key="6">
    <source>
        <dbReference type="PROSITE-ProRule" id="PRU10007"/>
    </source>
</evidence>
<comment type="caution">
    <text evidence="9">The sequence shown here is derived from an EMBL/GenBank/DDBJ whole genome shotgun (WGS) entry which is preliminary data.</text>
</comment>
<evidence type="ECO:0000313" key="9">
    <source>
        <dbReference type="EMBL" id="HIR87774.1"/>
    </source>
</evidence>
<sequence length="457" mass="51811">MTDINQIVEKQRKFFASGETRTLAFRRKALARLKSAIRRNENAWKAALKKDLNKSGFETYMTEIGMTLSEITYVQKHLERWMRVNFVPTPFSQFHARSFTIAEPYGVVLIMAPWNYPLMLSLEPLVDAIAAGNCVVLKPSAYAPETSALMRKIIGQTFPEHYIAVVEGGRQENEMLLEQRFDYIFFTGSVAVGKTVMEKASRYLTPVTLELGGKSPCIVDESANLKLAAKRIIFGKLLNSGQTCVAPDYLIVHETIKARFLEMLQAQIHQMLGKEPLDNPDYPKMINEKHYKRVMKLIRAEKIVTGGYGKEETLQIAPTILDDVTWDSPVMKEEIFGPVLPVMTFKTEEELPEILGHFEKPLAVYTFTTKRTMENYVLKNLSFGGGCINDTIIHLATSAMGFGGVGGSGMGSYHGKNGFETFSHRKSIVKKYNWIDLPMRYHPYNKCKETIVKMFLK</sequence>
<dbReference type="SUPFAM" id="SSF53720">
    <property type="entry name" value="ALDH-like"/>
    <property type="match status" value="1"/>
</dbReference>
<keyword evidence="2 4" id="KW-0560">Oxidoreductase</keyword>
<keyword evidence="3" id="KW-0520">NAD</keyword>
<evidence type="ECO:0000256" key="7">
    <source>
        <dbReference type="RuleBase" id="RU003345"/>
    </source>
</evidence>
<evidence type="ECO:0000256" key="5">
    <source>
        <dbReference type="PIRSR" id="PIRSR036492-1"/>
    </source>
</evidence>
<dbReference type="AlphaFoldDB" id="A0A9D1ECK8"/>
<dbReference type="InterPro" id="IPR015590">
    <property type="entry name" value="Aldehyde_DH_dom"/>
</dbReference>
<reference evidence="9" key="1">
    <citation type="submission" date="2020-10" db="EMBL/GenBank/DDBJ databases">
        <authorList>
            <person name="Gilroy R."/>
        </authorList>
    </citation>
    <scope>NUCLEOTIDE SEQUENCE</scope>
    <source>
        <strain evidence="9">ChiW13-3771</strain>
    </source>
</reference>
<proteinExistence type="inferred from homology"/>
<gene>
    <name evidence="9" type="ORF">IAC96_02370</name>
</gene>
<dbReference type="Gene3D" id="3.40.309.10">
    <property type="entry name" value="Aldehyde Dehydrogenase, Chain A, domain 2"/>
    <property type="match status" value="1"/>
</dbReference>
<dbReference type="PROSITE" id="PS00070">
    <property type="entry name" value="ALDEHYDE_DEHYDR_CYS"/>
    <property type="match status" value="1"/>
</dbReference>
<dbReference type="PANTHER" id="PTHR43570:SF16">
    <property type="entry name" value="ALDEHYDE DEHYDROGENASE TYPE III, ISOFORM Q"/>
    <property type="match status" value="1"/>
</dbReference>
<dbReference type="Gene3D" id="3.40.605.10">
    <property type="entry name" value="Aldehyde Dehydrogenase, Chain A, domain 1"/>
    <property type="match status" value="1"/>
</dbReference>
<dbReference type="GO" id="GO:0004029">
    <property type="term" value="F:aldehyde dehydrogenase (NAD+) activity"/>
    <property type="evidence" value="ECO:0007669"/>
    <property type="project" value="TreeGrafter"/>
</dbReference>
<dbReference type="Proteomes" id="UP000824201">
    <property type="component" value="Unassembled WGS sequence"/>
</dbReference>
<dbReference type="InterPro" id="IPR016160">
    <property type="entry name" value="Ald_DH_CS_CYS"/>
</dbReference>
<dbReference type="InterPro" id="IPR029510">
    <property type="entry name" value="Ald_DH_CS_GLU"/>
</dbReference>
<protein>
    <recommendedName>
        <fullName evidence="4">Aldehyde dehydrogenase</fullName>
    </recommendedName>
</protein>
<evidence type="ECO:0000313" key="10">
    <source>
        <dbReference type="Proteomes" id="UP000824201"/>
    </source>
</evidence>
<name>A0A9D1ECK8_9FIRM</name>
<dbReference type="CDD" id="cd07136">
    <property type="entry name" value="ALDH_YwdH-P39616"/>
    <property type="match status" value="1"/>
</dbReference>
<dbReference type="PROSITE" id="PS00687">
    <property type="entry name" value="ALDEHYDE_DEHYDR_GLU"/>
    <property type="match status" value="1"/>
</dbReference>
<dbReference type="EMBL" id="DVHN01000026">
    <property type="protein sequence ID" value="HIR87774.1"/>
    <property type="molecule type" value="Genomic_DNA"/>
</dbReference>
<comment type="similarity">
    <text evidence="1 4 7">Belongs to the aldehyde dehydrogenase family.</text>
</comment>
<dbReference type="GO" id="GO:0006081">
    <property type="term" value="P:aldehyde metabolic process"/>
    <property type="evidence" value="ECO:0007669"/>
    <property type="project" value="InterPro"/>
</dbReference>
<dbReference type="PIRSF" id="PIRSF036492">
    <property type="entry name" value="ALDH"/>
    <property type="match status" value="1"/>
</dbReference>
<dbReference type="InterPro" id="IPR012394">
    <property type="entry name" value="Aldehyde_DH_NAD(P)"/>
</dbReference>
<reference evidence="9" key="2">
    <citation type="journal article" date="2021" name="PeerJ">
        <title>Extensive microbial diversity within the chicken gut microbiome revealed by metagenomics and culture.</title>
        <authorList>
            <person name="Gilroy R."/>
            <person name="Ravi A."/>
            <person name="Getino M."/>
            <person name="Pursley I."/>
            <person name="Horton D.L."/>
            <person name="Alikhan N.F."/>
            <person name="Baker D."/>
            <person name="Gharbi K."/>
            <person name="Hall N."/>
            <person name="Watson M."/>
            <person name="Adriaenssens E.M."/>
            <person name="Foster-Nyarko E."/>
            <person name="Jarju S."/>
            <person name="Secka A."/>
            <person name="Antonio M."/>
            <person name="Oren A."/>
            <person name="Chaudhuri R.R."/>
            <person name="La Ragione R."/>
            <person name="Hildebrand F."/>
            <person name="Pallen M.J."/>
        </authorList>
    </citation>
    <scope>NUCLEOTIDE SEQUENCE</scope>
    <source>
        <strain evidence="9">ChiW13-3771</strain>
    </source>
</reference>
<evidence type="ECO:0000256" key="1">
    <source>
        <dbReference type="ARBA" id="ARBA00009986"/>
    </source>
</evidence>
<evidence type="ECO:0000256" key="2">
    <source>
        <dbReference type="ARBA" id="ARBA00023002"/>
    </source>
</evidence>
<evidence type="ECO:0000256" key="4">
    <source>
        <dbReference type="PIRNR" id="PIRNR036492"/>
    </source>
</evidence>
<feature type="domain" description="Aldehyde dehydrogenase" evidence="8">
    <location>
        <begin position="2"/>
        <end position="428"/>
    </location>
</feature>
<dbReference type="FunFam" id="3.40.605.10:FF:000004">
    <property type="entry name" value="Aldehyde dehydrogenase"/>
    <property type="match status" value="1"/>
</dbReference>
<dbReference type="Pfam" id="PF00171">
    <property type="entry name" value="Aldedh"/>
    <property type="match status" value="1"/>
</dbReference>